<dbReference type="PANTHER" id="PTHR13806">
    <property type="entry name" value="FLOTILLIN-RELATED"/>
    <property type="match status" value="1"/>
</dbReference>
<dbReference type="GO" id="GO:0002020">
    <property type="term" value="F:protease binding"/>
    <property type="evidence" value="ECO:0007669"/>
    <property type="project" value="TreeGrafter"/>
</dbReference>
<dbReference type="OMA" id="MWRVAEP"/>
<comment type="similarity">
    <text evidence="2 4">Belongs to the band 7/mec-2 family. Flotillin subfamily.</text>
</comment>
<dbReference type="CDD" id="cd03399">
    <property type="entry name" value="SPFH_flotillin"/>
    <property type="match status" value="1"/>
</dbReference>
<dbReference type="FunCoup" id="A0A6P6YI61">
    <property type="interactions" value="324"/>
</dbReference>
<gene>
    <name evidence="8" type="primary">LOC113798235</name>
</gene>
<feature type="region of interest" description="Disordered" evidence="5">
    <location>
        <begin position="419"/>
        <end position="477"/>
    </location>
</feature>
<feature type="domain" description="Band 7" evidence="6">
    <location>
        <begin position="2"/>
        <end position="171"/>
    </location>
</feature>
<reference evidence="8" key="1">
    <citation type="submission" date="2025-08" db="UniProtKB">
        <authorList>
            <consortium name="RefSeq"/>
        </authorList>
    </citation>
    <scope>IDENTIFICATION</scope>
    <source>
        <strain evidence="8">Airmid</strain>
    </source>
</reference>
<dbReference type="KEGG" id="dpte:113798235"/>
<dbReference type="GO" id="GO:0072659">
    <property type="term" value="P:protein localization to plasma membrane"/>
    <property type="evidence" value="ECO:0007669"/>
    <property type="project" value="TreeGrafter"/>
</dbReference>
<dbReference type="SMART" id="SM00244">
    <property type="entry name" value="PHB"/>
    <property type="match status" value="1"/>
</dbReference>
<dbReference type="InterPro" id="IPR036013">
    <property type="entry name" value="Band_7/SPFH_dom_sf"/>
</dbReference>
<dbReference type="Gene3D" id="3.30.479.30">
    <property type="entry name" value="Band 7 domain"/>
    <property type="match status" value="1"/>
</dbReference>
<dbReference type="GO" id="GO:0031410">
    <property type="term" value="C:cytoplasmic vesicle"/>
    <property type="evidence" value="ECO:0007669"/>
    <property type="project" value="TreeGrafter"/>
</dbReference>
<dbReference type="InterPro" id="IPR001107">
    <property type="entry name" value="Band_7"/>
</dbReference>
<dbReference type="SUPFAM" id="SSF117892">
    <property type="entry name" value="Band 7/SPFH domain"/>
    <property type="match status" value="1"/>
</dbReference>
<evidence type="ECO:0000256" key="2">
    <source>
        <dbReference type="ARBA" id="ARBA00007161"/>
    </source>
</evidence>
<evidence type="ECO:0000256" key="1">
    <source>
        <dbReference type="ARBA" id="ARBA00004370"/>
    </source>
</evidence>
<protein>
    <submittedName>
        <fullName evidence="8">Flotillin-2-like</fullName>
    </submittedName>
</protein>
<keyword evidence="7" id="KW-1185">Reference proteome</keyword>
<comment type="subcellular location">
    <subcellularLocation>
        <location evidence="1">Membrane</location>
    </subcellularLocation>
</comment>
<dbReference type="GO" id="GO:0045661">
    <property type="term" value="P:regulation of myoblast differentiation"/>
    <property type="evidence" value="ECO:0007669"/>
    <property type="project" value="TreeGrafter"/>
</dbReference>
<dbReference type="Pfam" id="PF01145">
    <property type="entry name" value="Band_7"/>
    <property type="match status" value="1"/>
</dbReference>
<evidence type="ECO:0000256" key="4">
    <source>
        <dbReference type="RuleBase" id="RU366054"/>
    </source>
</evidence>
<dbReference type="Proteomes" id="UP000515146">
    <property type="component" value="Unplaced"/>
</dbReference>
<dbReference type="CTD" id="32425"/>
<feature type="compositionally biased region" description="Basic and acidic residues" evidence="5">
    <location>
        <begin position="465"/>
        <end position="477"/>
    </location>
</feature>
<keyword evidence="3" id="KW-0472">Membrane</keyword>
<dbReference type="GO" id="GO:0016600">
    <property type="term" value="C:flotillin complex"/>
    <property type="evidence" value="ECO:0007669"/>
    <property type="project" value="TreeGrafter"/>
</dbReference>
<dbReference type="OrthoDB" id="6080404at2759"/>
<name>A0A6P6YI61_DERPT</name>
<organism evidence="7 8">
    <name type="scientific">Dermatophagoides pteronyssinus</name>
    <name type="common">European house dust mite</name>
    <dbReference type="NCBI Taxonomy" id="6956"/>
    <lineage>
        <taxon>Eukaryota</taxon>
        <taxon>Metazoa</taxon>
        <taxon>Ecdysozoa</taxon>
        <taxon>Arthropoda</taxon>
        <taxon>Chelicerata</taxon>
        <taxon>Arachnida</taxon>
        <taxon>Acari</taxon>
        <taxon>Acariformes</taxon>
        <taxon>Sarcoptiformes</taxon>
        <taxon>Astigmata</taxon>
        <taxon>Psoroptidia</taxon>
        <taxon>Analgoidea</taxon>
        <taxon>Pyroglyphidae</taxon>
        <taxon>Dermatophagoidinae</taxon>
        <taxon>Dermatophagoides</taxon>
    </lineage>
</organism>
<dbReference type="RefSeq" id="XP_027204539.1">
    <property type="nucleotide sequence ID" value="XM_027348738.1"/>
</dbReference>
<evidence type="ECO:0000313" key="8">
    <source>
        <dbReference type="RefSeq" id="XP_027204539.1"/>
    </source>
</evidence>
<accession>A0A6P6YI61</accession>
<evidence type="ECO:0000256" key="3">
    <source>
        <dbReference type="ARBA" id="ARBA00023136"/>
    </source>
</evidence>
<feature type="compositionally biased region" description="Acidic residues" evidence="5">
    <location>
        <begin position="455"/>
        <end position="464"/>
    </location>
</feature>
<proteinExistence type="inferred from homology"/>
<dbReference type="InterPro" id="IPR027705">
    <property type="entry name" value="Flotillin_fam"/>
</dbReference>
<dbReference type="InParanoid" id="A0A6P6YI61"/>
<dbReference type="AlphaFoldDB" id="A0A6P6YI61"/>
<evidence type="ECO:0000256" key="5">
    <source>
        <dbReference type="SAM" id="MobiDB-lite"/>
    </source>
</evidence>
<dbReference type="PANTHER" id="PTHR13806:SF46">
    <property type="entry name" value="FLOTILLIN-1-RELATED"/>
    <property type="match status" value="1"/>
</dbReference>
<sequence>MGNINTVGPNEALIVSGGCCRPTKKNYVVGGWSWSWWLLSNVQTISLEVMTLMPKCENVETSEGVQLTVSGVAQCKIKNEKEQLSIACEQFLGKNVDYIKGILQQTLEGNLRSILGTMTVEEIYRERDQFASLVREVASSELERMGIEILSFTIKDVYDNVNYLESLGKAKIAEIKRNATIGVANAERDAGIKEAECHKAAMDVKYSADAKIEDATRQYLTEKSLFDAEVNAKKVEAKLSYDLRSTFLQQEISKQQKLVELIERQKLTELQVQEIILAENDLHAKVNLLADAQLYEIQQLTEGKKRQILLAAEANAERIKLIGQAESDAAEIRGRAEAHGMLTKASALKQFGEAAILSLTLENLPKIAAEISAPLSKTDEIVLLGGETGNLSKIISQIPPTVHALTGVDLSKVDVEFPDDVRSGSTNPIPSAPPSRQMPEPIKPSSEPIRKKLEPEEEVEEENDEKSKTKKDSEKILDFIPDDAFEAAFDAMAFGKK</sequence>
<evidence type="ECO:0000259" key="6">
    <source>
        <dbReference type="SMART" id="SM00244"/>
    </source>
</evidence>
<evidence type="ECO:0000313" key="7">
    <source>
        <dbReference type="Proteomes" id="UP000515146"/>
    </source>
</evidence>